<evidence type="ECO:0000256" key="1">
    <source>
        <dbReference type="ARBA" id="ARBA00004370"/>
    </source>
</evidence>
<dbReference type="AlphaFoldDB" id="A0A9N8HZJ5"/>
<dbReference type="SUPFAM" id="SSF55961">
    <property type="entry name" value="Bet v1-like"/>
    <property type="match status" value="1"/>
</dbReference>
<evidence type="ECO:0000256" key="2">
    <source>
        <dbReference type="ARBA" id="ARBA00022692"/>
    </source>
</evidence>
<dbReference type="EMBL" id="CAICTM010002936">
    <property type="protein sequence ID" value="CAB9530575.1"/>
    <property type="molecule type" value="Genomic_DNA"/>
</dbReference>
<reference evidence="6" key="1">
    <citation type="submission" date="2020-06" db="EMBL/GenBank/DDBJ databases">
        <authorList>
            <consortium name="Plant Systems Biology data submission"/>
        </authorList>
    </citation>
    <scope>NUCLEOTIDE SEQUENCE</scope>
    <source>
        <strain evidence="6">D6</strain>
    </source>
</reference>
<dbReference type="InterPro" id="IPR050584">
    <property type="entry name" value="Cholesterol_7-desaturase"/>
</dbReference>
<dbReference type="GO" id="GO:0005737">
    <property type="term" value="C:cytoplasm"/>
    <property type="evidence" value="ECO:0007669"/>
    <property type="project" value="TreeGrafter"/>
</dbReference>
<evidence type="ECO:0000313" key="7">
    <source>
        <dbReference type="Proteomes" id="UP001153069"/>
    </source>
</evidence>
<dbReference type="OrthoDB" id="426882at2759"/>
<keyword evidence="5" id="KW-0472">Membrane</keyword>
<keyword evidence="2" id="KW-0812">Transmembrane</keyword>
<dbReference type="PANTHER" id="PTHR21266">
    <property type="entry name" value="IRON-SULFUR DOMAIN CONTAINING PROTEIN"/>
    <property type="match status" value="1"/>
</dbReference>
<comment type="subcellular location">
    <subcellularLocation>
        <location evidence="1">Membrane</location>
    </subcellularLocation>
</comment>
<evidence type="ECO:0000256" key="4">
    <source>
        <dbReference type="ARBA" id="ARBA00023002"/>
    </source>
</evidence>
<accession>A0A9N8HZJ5</accession>
<proteinExistence type="predicted"/>
<name>A0A9N8HZJ5_9STRA</name>
<comment type="caution">
    <text evidence="6">The sequence shown here is derived from an EMBL/GenBank/DDBJ whole genome shotgun (WGS) entry which is preliminary data.</text>
</comment>
<keyword evidence="3" id="KW-1133">Transmembrane helix</keyword>
<evidence type="ECO:0000256" key="3">
    <source>
        <dbReference type="ARBA" id="ARBA00022989"/>
    </source>
</evidence>
<evidence type="ECO:0000256" key="5">
    <source>
        <dbReference type="ARBA" id="ARBA00023136"/>
    </source>
</evidence>
<sequence>MAPIIPIPTFQAEVVDAAQYDPILMRQAKASGDVAVTKSWTTTIGYFGPSHVRYRRDRGDQGEVHVELFLCPTTEGKSRVFLFNVMVPGKQQPPVNTAKPHLGQKLWNNLKPSTWKQRMMKRILQNFFAGERGHLASHSIFDGDGIFLHKQGNRMKQAKKSYQDYSTPSSADILLNAYRRWLDQVAQKTRANGLDAVSQSVVGSNAYAADDDTARSLLLDRYNTHTKDCPLCLASLQKKRRQNARLQVLQTALQGATGASMTLFLVALAAAQASGVRLAPLLRALGFATAGTFGGSLWSRQQQEKLDKKINSFIFEDYIHAEKN</sequence>
<dbReference type="PANTHER" id="PTHR21266:SF32">
    <property type="entry name" value="CHOLESTEROL 7-DESATURASE NVD"/>
    <property type="match status" value="1"/>
</dbReference>
<dbReference type="GO" id="GO:0016491">
    <property type="term" value="F:oxidoreductase activity"/>
    <property type="evidence" value="ECO:0007669"/>
    <property type="project" value="UniProtKB-KW"/>
</dbReference>
<organism evidence="6 7">
    <name type="scientific">Seminavis robusta</name>
    <dbReference type="NCBI Taxonomy" id="568900"/>
    <lineage>
        <taxon>Eukaryota</taxon>
        <taxon>Sar</taxon>
        <taxon>Stramenopiles</taxon>
        <taxon>Ochrophyta</taxon>
        <taxon>Bacillariophyta</taxon>
        <taxon>Bacillariophyceae</taxon>
        <taxon>Bacillariophycidae</taxon>
        <taxon>Naviculales</taxon>
        <taxon>Naviculaceae</taxon>
        <taxon>Seminavis</taxon>
    </lineage>
</organism>
<dbReference type="Proteomes" id="UP001153069">
    <property type="component" value="Unassembled WGS sequence"/>
</dbReference>
<keyword evidence="4" id="KW-0560">Oxidoreductase</keyword>
<protein>
    <submittedName>
        <fullName evidence="6">Pheophorbide a oxygenase</fullName>
    </submittedName>
</protein>
<keyword evidence="7" id="KW-1185">Reference proteome</keyword>
<gene>
    <name evidence="6" type="ORF">SEMRO_2938_G340640.1</name>
</gene>
<evidence type="ECO:0000313" key="6">
    <source>
        <dbReference type="EMBL" id="CAB9530575.1"/>
    </source>
</evidence>
<dbReference type="GO" id="GO:0016020">
    <property type="term" value="C:membrane"/>
    <property type="evidence" value="ECO:0007669"/>
    <property type="project" value="UniProtKB-SubCell"/>
</dbReference>